<proteinExistence type="inferred from homology"/>
<dbReference type="EMBL" id="BMGH01000001">
    <property type="protein sequence ID" value="GGD10028.1"/>
    <property type="molecule type" value="Genomic_DNA"/>
</dbReference>
<dbReference type="GO" id="GO:0003677">
    <property type="term" value="F:DNA binding"/>
    <property type="evidence" value="ECO:0007669"/>
    <property type="project" value="UniProtKB-KW"/>
</dbReference>
<reference evidence="5" key="1">
    <citation type="journal article" date="2014" name="Int. J. Syst. Evol. Microbiol.">
        <title>Complete genome sequence of Corynebacterium casei LMG S-19264T (=DSM 44701T), isolated from a smear-ripened cheese.</title>
        <authorList>
            <consortium name="US DOE Joint Genome Institute (JGI-PGF)"/>
            <person name="Walter F."/>
            <person name="Albersmeier A."/>
            <person name="Kalinowski J."/>
            <person name="Ruckert C."/>
        </authorList>
    </citation>
    <scope>NUCLEOTIDE SEQUENCE</scope>
    <source>
        <strain evidence="5">CGMCC 1.12921</strain>
    </source>
</reference>
<accession>A0A8J2V6V9</accession>
<dbReference type="InterPro" id="IPR005650">
    <property type="entry name" value="BlaI_family"/>
</dbReference>
<evidence type="ECO:0008006" key="7">
    <source>
        <dbReference type="Google" id="ProtNLM"/>
    </source>
</evidence>
<dbReference type="InterPro" id="IPR036388">
    <property type="entry name" value="WH-like_DNA-bd_sf"/>
</dbReference>
<reference evidence="5" key="2">
    <citation type="submission" date="2020-09" db="EMBL/GenBank/DDBJ databases">
        <authorList>
            <person name="Sun Q."/>
            <person name="Zhou Y."/>
        </authorList>
    </citation>
    <scope>NUCLEOTIDE SEQUENCE</scope>
    <source>
        <strain evidence="5">CGMCC 1.12921</strain>
    </source>
</reference>
<evidence type="ECO:0000256" key="2">
    <source>
        <dbReference type="ARBA" id="ARBA00023015"/>
    </source>
</evidence>
<keyword evidence="4" id="KW-0804">Transcription</keyword>
<evidence type="ECO:0000313" key="6">
    <source>
        <dbReference type="Proteomes" id="UP000613582"/>
    </source>
</evidence>
<dbReference type="AlphaFoldDB" id="A0A8J2V6V9"/>
<dbReference type="InterPro" id="IPR036390">
    <property type="entry name" value="WH_DNA-bd_sf"/>
</dbReference>
<dbReference type="SUPFAM" id="SSF46785">
    <property type="entry name" value="Winged helix' DNA-binding domain"/>
    <property type="match status" value="1"/>
</dbReference>
<keyword evidence="3" id="KW-0238">DNA-binding</keyword>
<protein>
    <recommendedName>
        <fullName evidence="7">Penicillinase repressor</fullName>
    </recommendedName>
</protein>
<dbReference type="Proteomes" id="UP000613582">
    <property type="component" value="Unassembled WGS sequence"/>
</dbReference>
<name>A0A8J2V6V9_9PROT</name>
<evidence type="ECO:0000256" key="3">
    <source>
        <dbReference type="ARBA" id="ARBA00023125"/>
    </source>
</evidence>
<gene>
    <name evidence="5" type="ORF">GCM10011342_18680</name>
</gene>
<evidence type="ECO:0000313" key="5">
    <source>
        <dbReference type="EMBL" id="GGD10028.1"/>
    </source>
</evidence>
<keyword evidence="6" id="KW-1185">Reference proteome</keyword>
<evidence type="ECO:0000256" key="1">
    <source>
        <dbReference type="ARBA" id="ARBA00011046"/>
    </source>
</evidence>
<dbReference type="Gene3D" id="1.10.10.10">
    <property type="entry name" value="Winged helix-like DNA-binding domain superfamily/Winged helix DNA-binding domain"/>
    <property type="match status" value="1"/>
</dbReference>
<evidence type="ECO:0000256" key="4">
    <source>
        <dbReference type="ARBA" id="ARBA00023163"/>
    </source>
</evidence>
<sequence>MRALHEACASQLDWSLSSSRTTVQRMIDKGLLTMERREGVAHFIPAVEKARTLARLTQDFLARVLELDRPVSMSAFTGSQILDEEELERVRKLLEEDSES</sequence>
<dbReference type="GO" id="GO:0045892">
    <property type="term" value="P:negative regulation of DNA-templated transcription"/>
    <property type="evidence" value="ECO:0007669"/>
    <property type="project" value="InterPro"/>
</dbReference>
<organism evidence="5 6">
    <name type="scientific">Aquisalinus flavus</name>
    <dbReference type="NCBI Taxonomy" id="1526572"/>
    <lineage>
        <taxon>Bacteria</taxon>
        <taxon>Pseudomonadati</taxon>
        <taxon>Pseudomonadota</taxon>
        <taxon>Alphaproteobacteria</taxon>
        <taxon>Parvularculales</taxon>
        <taxon>Parvularculaceae</taxon>
        <taxon>Aquisalinus</taxon>
    </lineage>
</organism>
<dbReference type="Pfam" id="PF03965">
    <property type="entry name" value="Penicillinase_R"/>
    <property type="match status" value="1"/>
</dbReference>
<keyword evidence="2" id="KW-0805">Transcription regulation</keyword>
<comment type="caution">
    <text evidence="5">The sequence shown here is derived from an EMBL/GenBank/DDBJ whole genome shotgun (WGS) entry which is preliminary data.</text>
</comment>
<comment type="similarity">
    <text evidence="1">Belongs to the BlaI transcriptional regulatory family.</text>
</comment>